<feature type="compositionally biased region" description="Low complexity" evidence="1">
    <location>
        <begin position="223"/>
        <end position="241"/>
    </location>
</feature>
<feature type="transmembrane region" description="Helical" evidence="2">
    <location>
        <begin position="322"/>
        <end position="341"/>
    </location>
</feature>
<reference evidence="3 4" key="1">
    <citation type="submission" date="2018-07" db="EMBL/GenBank/DDBJ databases">
        <title>Whole Genome Shotgun Sequence of Streptomyces spongiicola strain 531S.</title>
        <authorList>
            <person name="Dohra H."/>
            <person name="Kodani S."/>
        </authorList>
    </citation>
    <scope>NUCLEOTIDE SEQUENCE [LARGE SCALE GENOMIC DNA]</scope>
    <source>
        <strain evidence="3 4">531S</strain>
    </source>
</reference>
<evidence type="ECO:0000313" key="3">
    <source>
        <dbReference type="EMBL" id="GBQ00664.1"/>
    </source>
</evidence>
<feature type="transmembrane region" description="Helical" evidence="2">
    <location>
        <begin position="38"/>
        <end position="59"/>
    </location>
</feature>
<feature type="transmembrane region" description="Helical" evidence="2">
    <location>
        <begin position="403"/>
        <end position="425"/>
    </location>
</feature>
<name>A0A388SX89_9ACTN</name>
<sequence>MPVTPPCPDPPPEPSPSPAPASSPAPLDPGVRRLERTLYLYAGLEDFVLLYPLYALLFAEHGLDTAEISSLFALWSLTALLVEVPSGVWADVVSRRLMTAVGPLLTAAGFALWVLFPSYGAYAAGFALWGVGGGLRSGAMEALVHDELERLGAASRYARVMGRAAAVSMATTAAATAAAAPAFARGGELLVGAASVTACLLCAAVGTALPEHRVPTALRTKSAKSAKSAKSSKSLEQADSVKSAESAESAESVKSVKSVRRRAVRGTYAAALRAGLAEVRGSSRVRRALLLSVVVSSVWGALDEYVPLLAAATGAATATVPLLVLVVWVGVTLGSLLVGLGERLPGPALGAAVAAGSVALSVGALSGGPGGFVLVGAGFLVFQLVDVLADARLQEVIKGPSRATVTSLAGLGTGLSTLLVFGAYAGLSLHASHGTVFALLALPYLAVAVALGRMRT</sequence>
<dbReference type="Proteomes" id="UP000265354">
    <property type="component" value="Unassembled WGS sequence"/>
</dbReference>
<dbReference type="InterPro" id="IPR011701">
    <property type="entry name" value="MFS"/>
</dbReference>
<protein>
    <submittedName>
        <fullName evidence="3">MFS transporter</fullName>
    </submittedName>
</protein>
<feature type="compositionally biased region" description="Pro residues" evidence="1">
    <location>
        <begin position="1"/>
        <end position="27"/>
    </location>
</feature>
<gene>
    <name evidence="3" type="ORF">SSP531S_20820</name>
</gene>
<dbReference type="InterPro" id="IPR036259">
    <property type="entry name" value="MFS_trans_sf"/>
</dbReference>
<feature type="transmembrane region" description="Helical" evidence="2">
    <location>
        <begin position="189"/>
        <end position="209"/>
    </location>
</feature>
<evidence type="ECO:0000256" key="1">
    <source>
        <dbReference type="SAM" id="MobiDB-lite"/>
    </source>
</evidence>
<dbReference type="SUPFAM" id="SSF103473">
    <property type="entry name" value="MFS general substrate transporter"/>
    <property type="match status" value="1"/>
</dbReference>
<feature type="transmembrane region" description="Helical" evidence="2">
    <location>
        <begin position="71"/>
        <end position="90"/>
    </location>
</feature>
<evidence type="ECO:0000256" key="2">
    <source>
        <dbReference type="SAM" id="Phobius"/>
    </source>
</evidence>
<keyword evidence="2" id="KW-1133">Transmembrane helix</keyword>
<organism evidence="3 4">
    <name type="scientific">Streptomyces spongiicola</name>
    <dbReference type="NCBI Taxonomy" id="1690221"/>
    <lineage>
        <taxon>Bacteria</taxon>
        <taxon>Bacillati</taxon>
        <taxon>Actinomycetota</taxon>
        <taxon>Actinomycetes</taxon>
        <taxon>Kitasatosporales</taxon>
        <taxon>Streptomycetaceae</taxon>
        <taxon>Streptomyces</taxon>
    </lineage>
</organism>
<dbReference type="PANTHER" id="PTHR23530">
    <property type="entry name" value="TRANSPORT PROTEIN-RELATED"/>
    <property type="match status" value="1"/>
</dbReference>
<dbReference type="EMBL" id="BGZL01000005">
    <property type="protein sequence ID" value="GBQ00664.1"/>
    <property type="molecule type" value="Genomic_DNA"/>
</dbReference>
<accession>A0A388SX89</accession>
<dbReference type="PANTHER" id="PTHR23530:SF1">
    <property type="entry name" value="PERMEASE, MAJOR FACILITATOR SUPERFAMILY-RELATED"/>
    <property type="match status" value="1"/>
</dbReference>
<feature type="transmembrane region" description="Helical" evidence="2">
    <location>
        <begin position="164"/>
        <end position="183"/>
    </location>
</feature>
<keyword evidence="2" id="KW-0812">Transmembrane</keyword>
<dbReference type="Pfam" id="PF07690">
    <property type="entry name" value="MFS_1"/>
    <property type="match status" value="1"/>
</dbReference>
<feature type="transmembrane region" description="Helical" evidence="2">
    <location>
        <begin position="431"/>
        <end position="451"/>
    </location>
</feature>
<dbReference type="InterPro" id="IPR053160">
    <property type="entry name" value="MFS_DHA3_Transporter"/>
</dbReference>
<proteinExistence type="predicted"/>
<dbReference type="Gene3D" id="1.20.1250.20">
    <property type="entry name" value="MFS general substrate transporter like domains"/>
    <property type="match status" value="1"/>
</dbReference>
<feature type="region of interest" description="Disordered" evidence="1">
    <location>
        <begin position="1"/>
        <end position="28"/>
    </location>
</feature>
<dbReference type="GO" id="GO:0022857">
    <property type="term" value="F:transmembrane transporter activity"/>
    <property type="evidence" value="ECO:0007669"/>
    <property type="project" value="InterPro"/>
</dbReference>
<evidence type="ECO:0000313" key="4">
    <source>
        <dbReference type="Proteomes" id="UP000265354"/>
    </source>
</evidence>
<keyword evidence="2" id="KW-0472">Membrane</keyword>
<dbReference type="AlphaFoldDB" id="A0A388SX89"/>
<feature type="region of interest" description="Disordered" evidence="1">
    <location>
        <begin position="220"/>
        <end position="241"/>
    </location>
</feature>
<comment type="caution">
    <text evidence="3">The sequence shown here is derived from an EMBL/GenBank/DDBJ whole genome shotgun (WGS) entry which is preliminary data.</text>
</comment>
<dbReference type="RefSeq" id="WP_116427451.1">
    <property type="nucleotide sequence ID" value="NZ_BGZL01000005.1"/>
</dbReference>